<protein>
    <submittedName>
        <fullName evidence="1">Uncharacterized protein</fullName>
    </submittedName>
</protein>
<proteinExistence type="predicted"/>
<name>A0A0F9MY28_9ZZZZ</name>
<dbReference type="AlphaFoldDB" id="A0A0F9MY28"/>
<comment type="caution">
    <text evidence="1">The sequence shown here is derived from an EMBL/GenBank/DDBJ whole genome shotgun (WGS) entry which is preliminary data.</text>
</comment>
<reference evidence="1" key="1">
    <citation type="journal article" date="2015" name="Nature">
        <title>Complex archaea that bridge the gap between prokaryotes and eukaryotes.</title>
        <authorList>
            <person name="Spang A."/>
            <person name="Saw J.H."/>
            <person name="Jorgensen S.L."/>
            <person name="Zaremba-Niedzwiedzka K."/>
            <person name="Martijn J."/>
            <person name="Lind A.E."/>
            <person name="van Eijk R."/>
            <person name="Schleper C."/>
            <person name="Guy L."/>
            <person name="Ettema T.J."/>
        </authorList>
    </citation>
    <scope>NUCLEOTIDE SEQUENCE</scope>
</reference>
<gene>
    <name evidence="1" type="ORF">LCGC14_1402930</name>
</gene>
<organism evidence="1">
    <name type="scientific">marine sediment metagenome</name>
    <dbReference type="NCBI Taxonomy" id="412755"/>
    <lineage>
        <taxon>unclassified sequences</taxon>
        <taxon>metagenomes</taxon>
        <taxon>ecological metagenomes</taxon>
    </lineage>
</organism>
<dbReference type="EMBL" id="LAZR01009182">
    <property type="protein sequence ID" value="KKM74177.1"/>
    <property type="molecule type" value="Genomic_DNA"/>
</dbReference>
<evidence type="ECO:0000313" key="1">
    <source>
        <dbReference type="EMBL" id="KKM74177.1"/>
    </source>
</evidence>
<sequence length="97" mass="11705">MNEEKLGNVIDALYGHFEEKSLKESKLAFVSYIMNIALEKTNHELEQMNMMKFLELHNNKHHYSDEFKEAMVIFENNLREYLEKIIHKLIKGMWEDK</sequence>
<accession>A0A0F9MY28</accession>